<dbReference type="PANTHER" id="PTHR36964">
    <property type="entry name" value="PROTEIN-METHIONINE-SULFOXIDE REDUCTASE HEME-BINDING SUBUNIT MSRQ"/>
    <property type="match status" value="1"/>
</dbReference>
<keyword evidence="5 7" id="KW-0408">Iron</keyword>
<evidence type="ECO:0000256" key="4">
    <source>
        <dbReference type="ARBA" id="ARBA00022989"/>
    </source>
</evidence>
<dbReference type="InterPro" id="IPR022837">
    <property type="entry name" value="MsrQ-like"/>
</dbReference>
<dbReference type="GO" id="GO:0030091">
    <property type="term" value="P:protein repair"/>
    <property type="evidence" value="ECO:0007669"/>
    <property type="project" value="UniProtKB-UniRule"/>
</dbReference>
<comment type="cofactor">
    <cofactor evidence="7">
        <name>FMN</name>
        <dbReference type="ChEBI" id="CHEBI:58210"/>
    </cofactor>
    <text evidence="7">Binds 1 FMN per subunit.</text>
</comment>
<keyword evidence="2 7" id="KW-0813">Transport</keyword>
<keyword evidence="7" id="KW-0249">Electron transport</keyword>
<evidence type="ECO:0000256" key="1">
    <source>
        <dbReference type="ARBA" id="ARBA00004141"/>
    </source>
</evidence>
<dbReference type="HAMAP" id="MF_01207">
    <property type="entry name" value="MsrQ"/>
    <property type="match status" value="1"/>
</dbReference>
<evidence type="ECO:0000313" key="10">
    <source>
        <dbReference type="Proteomes" id="UP000316030"/>
    </source>
</evidence>
<comment type="cofactor">
    <cofactor evidence="7">
        <name>heme b</name>
        <dbReference type="ChEBI" id="CHEBI:60344"/>
    </cofactor>
    <text evidence="7">Binds 1 heme b (iron(II)-protoporphyrin IX) group per subunit.</text>
</comment>
<evidence type="ECO:0000256" key="2">
    <source>
        <dbReference type="ARBA" id="ARBA00022448"/>
    </source>
</evidence>
<feature type="transmembrane region" description="Helical" evidence="7">
    <location>
        <begin position="12"/>
        <end position="30"/>
    </location>
</feature>
<keyword evidence="7" id="KW-0349">Heme</keyword>
<gene>
    <name evidence="7" type="primary">msrQ</name>
    <name evidence="9" type="ORF">SAMN06265173_1011</name>
</gene>
<dbReference type="GO" id="GO:0009055">
    <property type="term" value="F:electron transfer activity"/>
    <property type="evidence" value="ECO:0007669"/>
    <property type="project" value="UniProtKB-UniRule"/>
</dbReference>
<feature type="domain" description="Ferric oxidoreductase" evidence="8">
    <location>
        <begin position="50"/>
        <end position="160"/>
    </location>
</feature>
<keyword evidence="6 7" id="KW-0472">Membrane</keyword>
<dbReference type="AlphaFoldDB" id="A0A521AAC3"/>
<feature type="transmembrane region" description="Helical" evidence="7">
    <location>
        <begin position="111"/>
        <end position="131"/>
    </location>
</feature>
<feature type="transmembrane region" description="Helical" evidence="7">
    <location>
        <begin position="50"/>
        <end position="69"/>
    </location>
</feature>
<dbReference type="NCBIfam" id="NF003833">
    <property type="entry name" value="PRK05419.1-5"/>
    <property type="match status" value="1"/>
</dbReference>
<comment type="subunit">
    <text evidence="7">Heterodimer of a catalytic subunit (MsrP) and a heme-binding subunit (MsrQ).</text>
</comment>
<dbReference type="EMBL" id="FXTO01000001">
    <property type="protein sequence ID" value="SMO31737.1"/>
    <property type="molecule type" value="Genomic_DNA"/>
</dbReference>
<evidence type="ECO:0000256" key="3">
    <source>
        <dbReference type="ARBA" id="ARBA00022692"/>
    </source>
</evidence>
<dbReference type="GO" id="GO:0046872">
    <property type="term" value="F:metal ion binding"/>
    <property type="evidence" value="ECO:0007669"/>
    <property type="project" value="UniProtKB-KW"/>
</dbReference>
<protein>
    <recommendedName>
        <fullName evidence="7">Protein-methionine-sulfoxide reductase heme-binding subunit MsrQ</fullName>
    </recommendedName>
    <alternativeName>
        <fullName evidence="7">Flavocytochrome MsrQ</fullName>
    </alternativeName>
</protein>
<name>A0A521AAC3_9RHOB</name>
<dbReference type="GO" id="GO:0016679">
    <property type="term" value="F:oxidoreductase activity, acting on diphenols and related substances as donors"/>
    <property type="evidence" value="ECO:0007669"/>
    <property type="project" value="TreeGrafter"/>
</dbReference>
<dbReference type="Proteomes" id="UP000316030">
    <property type="component" value="Unassembled WGS sequence"/>
</dbReference>
<dbReference type="GO" id="GO:0010181">
    <property type="term" value="F:FMN binding"/>
    <property type="evidence" value="ECO:0007669"/>
    <property type="project" value="UniProtKB-UniRule"/>
</dbReference>
<feature type="transmembrane region" description="Helical" evidence="7">
    <location>
        <begin position="177"/>
        <end position="195"/>
    </location>
</feature>
<evidence type="ECO:0000313" key="9">
    <source>
        <dbReference type="EMBL" id="SMO31737.1"/>
    </source>
</evidence>
<comment type="subcellular location">
    <subcellularLocation>
        <location evidence="7">Cell membrane</location>
        <topology evidence="7">Multi-pass membrane protein</topology>
    </subcellularLocation>
    <subcellularLocation>
        <location evidence="1">Membrane</location>
        <topology evidence="1">Multi-pass membrane protein</topology>
    </subcellularLocation>
</comment>
<comment type="function">
    <text evidence="7">Part of the MsrPQ system that repairs oxidized periplasmic proteins containing methionine sulfoxide residues (Met-O), using respiratory chain electrons. Thus protects these proteins from oxidative-stress damage caused by reactive species of oxygen and chlorine generated by the host defense mechanisms. MsrPQ is essential for the maintenance of envelope integrity under bleach stress, rescuing a wide series of structurally unrelated periplasmic proteins from methionine oxidation. MsrQ provides electrons for reduction to the reductase catalytic subunit MsrP, using the quinone pool of the respiratory chain.</text>
</comment>
<feature type="transmembrane region" description="Helical" evidence="7">
    <location>
        <begin position="81"/>
        <end position="99"/>
    </location>
</feature>
<sequence length="200" mass="21984">MIPGINQALRHVPTWIVYLGGLAWATILFWQGATGQLGVDPVKALEHHYGQAALILLIAGLAVTPLRRLAGLNLLRFRRAIGLTAVFFVLCHVLVWAALDVQALSRVWADIVKRPYITVGMIALALLLPLAATSNNRSVRRLGPNWRKLHRLTYPAVFLAAVHFVMLRKGIQIEPLVYAAGCVLLLGLRLPGIVARKRSA</sequence>
<keyword evidence="7" id="KW-0285">Flavoprotein</keyword>
<dbReference type="GO" id="GO:0020037">
    <property type="term" value="F:heme binding"/>
    <property type="evidence" value="ECO:0007669"/>
    <property type="project" value="UniProtKB-UniRule"/>
</dbReference>
<keyword evidence="7" id="KW-1003">Cell membrane</keyword>
<evidence type="ECO:0000256" key="7">
    <source>
        <dbReference type="HAMAP-Rule" id="MF_01207"/>
    </source>
</evidence>
<keyword evidence="10" id="KW-1185">Reference proteome</keyword>
<dbReference type="OrthoDB" id="9788328at2"/>
<dbReference type="PANTHER" id="PTHR36964:SF1">
    <property type="entry name" value="PROTEIN-METHIONINE-SULFOXIDE REDUCTASE HEME-BINDING SUBUNIT MSRQ"/>
    <property type="match status" value="1"/>
</dbReference>
<proteinExistence type="inferred from homology"/>
<dbReference type="Pfam" id="PF01794">
    <property type="entry name" value="Ferric_reduct"/>
    <property type="match status" value="1"/>
</dbReference>
<dbReference type="InterPro" id="IPR013130">
    <property type="entry name" value="Fe3_Rdtase_TM_dom"/>
</dbReference>
<organism evidence="9 10">
    <name type="scientific">Thalassovita litoralis</name>
    <dbReference type="NCBI Taxonomy" id="1010611"/>
    <lineage>
        <taxon>Bacteria</taxon>
        <taxon>Pseudomonadati</taxon>
        <taxon>Pseudomonadota</taxon>
        <taxon>Alphaproteobacteria</taxon>
        <taxon>Rhodobacterales</taxon>
        <taxon>Roseobacteraceae</taxon>
        <taxon>Thalassovita</taxon>
    </lineage>
</organism>
<keyword evidence="3 7" id="KW-0812">Transmembrane</keyword>
<evidence type="ECO:0000256" key="6">
    <source>
        <dbReference type="ARBA" id="ARBA00023136"/>
    </source>
</evidence>
<dbReference type="RefSeq" id="WP_142491332.1">
    <property type="nucleotide sequence ID" value="NZ_FXTO01000001.1"/>
</dbReference>
<keyword evidence="7" id="KW-0479">Metal-binding</keyword>
<feature type="transmembrane region" description="Helical" evidence="7">
    <location>
        <begin position="152"/>
        <end position="171"/>
    </location>
</feature>
<reference evidence="9 10" key="1">
    <citation type="submission" date="2017-05" db="EMBL/GenBank/DDBJ databases">
        <authorList>
            <person name="Varghese N."/>
            <person name="Submissions S."/>
        </authorList>
    </citation>
    <scope>NUCLEOTIDE SEQUENCE [LARGE SCALE GENOMIC DNA]</scope>
    <source>
        <strain evidence="9 10">DSM 29506</strain>
    </source>
</reference>
<dbReference type="GO" id="GO:0005886">
    <property type="term" value="C:plasma membrane"/>
    <property type="evidence" value="ECO:0007669"/>
    <property type="project" value="UniProtKB-SubCell"/>
</dbReference>
<comment type="similarity">
    <text evidence="7">Belongs to the MsrQ family.</text>
</comment>
<evidence type="ECO:0000259" key="8">
    <source>
        <dbReference type="Pfam" id="PF01794"/>
    </source>
</evidence>
<accession>A0A521AAC3</accession>
<keyword evidence="7" id="KW-0288">FMN</keyword>
<evidence type="ECO:0000256" key="5">
    <source>
        <dbReference type="ARBA" id="ARBA00023004"/>
    </source>
</evidence>
<keyword evidence="4 7" id="KW-1133">Transmembrane helix</keyword>